<comment type="caution">
    <text evidence="1">The sequence shown here is derived from an EMBL/GenBank/DDBJ whole genome shotgun (WGS) entry which is preliminary data.</text>
</comment>
<organism evidence="1 2">
    <name type="scientific">Peronosclerospora sorghi</name>
    <dbReference type="NCBI Taxonomy" id="230839"/>
    <lineage>
        <taxon>Eukaryota</taxon>
        <taxon>Sar</taxon>
        <taxon>Stramenopiles</taxon>
        <taxon>Oomycota</taxon>
        <taxon>Peronosporomycetes</taxon>
        <taxon>Peronosporales</taxon>
        <taxon>Peronosporaceae</taxon>
        <taxon>Peronosclerospora</taxon>
    </lineage>
</organism>
<proteinExistence type="predicted"/>
<dbReference type="EMBL" id="CM047591">
    <property type="protein sequence ID" value="KAI9918845.1"/>
    <property type="molecule type" value="Genomic_DNA"/>
</dbReference>
<keyword evidence="2" id="KW-1185">Reference proteome</keyword>
<dbReference type="Proteomes" id="UP001163321">
    <property type="component" value="Chromosome 12"/>
</dbReference>
<gene>
    <name evidence="1" type="ORF">PsorP6_012083</name>
</gene>
<protein>
    <submittedName>
        <fullName evidence="1">Uncharacterized protein</fullName>
    </submittedName>
</protein>
<accession>A0ACC0WLD3</accession>
<sequence>MDADVERIERARARNLAYIRQQDECEASHAVDELLASGAATNAKPKRSSSGGRKGNCSIYVTGLTTYIACRQLEGVCAKLGKVRRMKFYKDERGGLKGDAVVTFSSRATMLKAVERVKPLPLADES</sequence>
<evidence type="ECO:0000313" key="1">
    <source>
        <dbReference type="EMBL" id="KAI9918845.1"/>
    </source>
</evidence>
<evidence type="ECO:0000313" key="2">
    <source>
        <dbReference type="Proteomes" id="UP001163321"/>
    </source>
</evidence>
<reference evidence="1 2" key="1">
    <citation type="journal article" date="2022" name="bioRxiv">
        <title>The genome of the oomycete Peronosclerospora sorghi, a cosmopolitan pathogen of maize and sorghum, is inflated with dispersed pseudogenes.</title>
        <authorList>
            <person name="Fletcher K."/>
            <person name="Martin F."/>
            <person name="Isakeit T."/>
            <person name="Cavanaugh K."/>
            <person name="Magill C."/>
            <person name="Michelmore R."/>
        </authorList>
    </citation>
    <scope>NUCLEOTIDE SEQUENCE [LARGE SCALE GENOMIC DNA]</scope>
    <source>
        <strain evidence="1">P6</strain>
    </source>
</reference>
<name>A0ACC0WLD3_9STRA</name>